<evidence type="ECO:0000256" key="1">
    <source>
        <dbReference type="ARBA" id="ARBA00001798"/>
    </source>
</evidence>
<dbReference type="InterPro" id="IPR002867">
    <property type="entry name" value="IBR_dom"/>
</dbReference>
<dbReference type="InterPro" id="IPR017907">
    <property type="entry name" value="Znf_RING_CS"/>
</dbReference>
<evidence type="ECO:0000256" key="6">
    <source>
        <dbReference type="ARBA" id="ARBA00012251"/>
    </source>
</evidence>
<feature type="region of interest" description="Disordered" evidence="15">
    <location>
        <begin position="127"/>
        <end position="168"/>
    </location>
</feature>
<feature type="compositionally biased region" description="Basic and acidic residues" evidence="15">
    <location>
        <begin position="146"/>
        <end position="165"/>
    </location>
</feature>
<dbReference type="SMART" id="SM00647">
    <property type="entry name" value="IBR"/>
    <property type="match status" value="2"/>
</dbReference>
<dbReference type="GO" id="GO:0016567">
    <property type="term" value="P:protein ubiquitination"/>
    <property type="evidence" value="ECO:0007669"/>
    <property type="project" value="UniProtKB-UniPathway"/>
</dbReference>
<evidence type="ECO:0000256" key="3">
    <source>
        <dbReference type="ARBA" id="ARBA00003976"/>
    </source>
</evidence>
<dbReference type="InterPro" id="IPR044066">
    <property type="entry name" value="TRIAD_supradom"/>
</dbReference>
<evidence type="ECO:0000259" key="18">
    <source>
        <dbReference type="PROSITE" id="PS51873"/>
    </source>
</evidence>
<keyword evidence="12" id="KW-0862">Zinc</keyword>
<dbReference type="Pfam" id="PF26200">
    <property type="entry name" value="Rcat_RNF216"/>
    <property type="match status" value="1"/>
</dbReference>
<dbReference type="EMBL" id="CACVBM020001052">
    <property type="protein sequence ID" value="CAA7026620.1"/>
    <property type="molecule type" value="Genomic_DNA"/>
</dbReference>
<dbReference type="AlphaFoldDB" id="A0A6D2IGC2"/>
<evidence type="ECO:0000256" key="5">
    <source>
        <dbReference type="ARBA" id="ARBA00005884"/>
    </source>
</evidence>
<dbReference type="OrthoDB" id="1431934at2759"/>
<evidence type="ECO:0000256" key="4">
    <source>
        <dbReference type="ARBA" id="ARBA00004906"/>
    </source>
</evidence>
<evidence type="ECO:0000259" key="16">
    <source>
        <dbReference type="PROSITE" id="PS50089"/>
    </source>
</evidence>
<dbReference type="CDD" id="cd20354">
    <property type="entry name" value="Rcat_RBR_RNF14"/>
    <property type="match status" value="1"/>
</dbReference>
<dbReference type="CDD" id="cd23821">
    <property type="entry name" value="RWD_IMPACT"/>
    <property type="match status" value="1"/>
</dbReference>
<comment type="function">
    <text evidence="3">Might act as an E3 ubiquitin-protein ligase, or as part of E3 complex, which accepts ubiquitin from specific E2 ubiquitin-conjugating enzymes and then transfers it to substrates.</text>
</comment>
<protein>
    <recommendedName>
        <fullName evidence="6">RBR-type E3 ubiquitin transferase</fullName>
        <ecNumber evidence="6">2.3.2.31</ecNumber>
    </recommendedName>
</protein>
<comment type="cofactor">
    <cofactor evidence="2">
        <name>Zn(2+)</name>
        <dbReference type="ChEBI" id="CHEBI:29105"/>
    </cofactor>
</comment>
<evidence type="ECO:0000256" key="7">
    <source>
        <dbReference type="ARBA" id="ARBA00022679"/>
    </source>
</evidence>
<dbReference type="FunFam" id="3.30.40.10:FF:000358">
    <property type="entry name" value="RBR-type E3 ubiquitin transferase"/>
    <property type="match status" value="1"/>
</dbReference>
<keyword evidence="20" id="KW-1185">Reference proteome</keyword>
<keyword evidence="9" id="KW-0677">Repeat</keyword>
<organism evidence="19 20">
    <name type="scientific">Microthlaspi erraticum</name>
    <dbReference type="NCBI Taxonomy" id="1685480"/>
    <lineage>
        <taxon>Eukaryota</taxon>
        <taxon>Viridiplantae</taxon>
        <taxon>Streptophyta</taxon>
        <taxon>Embryophyta</taxon>
        <taxon>Tracheophyta</taxon>
        <taxon>Spermatophyta</taxon>
        <taxon>Magnoliopsida</taxon>
        <taxon>eudicotyledons</taxon>
        <taxon>Gunneridae</taxon>
        <taxon>Pentapetalae</taxon>
        <taxon>rosids</taxon>
        <taxon>malvids</taxon>
        <taxon>Brassicales</taxon>
        <taxon>Brassicaceae</taxon>
        <taxon>Coluteocarpeae</taxon>
        <taxon>Microthlaspi</taxon>
    </lineage>
</organism>
<comment type="caution">
    <text evidence="19">The sequence shown here is derived from an EMBL/GenBank/DDBJ whole genome shotgun (WGS) entry which is preliminary data.</text>
</comment>
<evidence type="ECO:0000256" key="9">
    <source>
        <dbReference type="ARBA" id="ARBA00022737"/>
    </source>
</evidence>
<evidence type="ECO:0000256" key="12">
    <source>
        <dbReference type="ARBA" id="ARBA00022833"/>
    </source>
</evidence>
<feature type="domain" description="RING-type" evidence="16">
    <location>
        <begin position="404"/>
        <end position="452"/>
    </location>
</feature>
<dbReference type="SMART" id="SM00184">
    <property type="entry name" value="RING"/>
    <property type="match status" value="3"/>
</dbReference>
<dbReference type="SUPFAM" id="SSF57850">
    <property type="entry name" value="RING/U-box"/>
    <property type="match status" value="4"/>
</dbReference>
<dbReference type="Pfam" id="PF01485">
    <property type="entry name" value="IBR"/>
    <property type="match status" value="1"/>
</dbReference>
<feature type="region of interest" description="Disordered" evidence="15">
    <location>
        <begin position="1"/>
        <end position="106"/>
    </location>
</feature>
<dbReference type="PROSITE" id="PS00518">
    <property type="entry name" value="ZF_RING_1"/>
    <property type="match status" value="1"/>
</dbReference>
<evidence type="ECO:0000259" key="17">
    <source>
        <dbReference type="PROSITE" id="PS50908"/>
    </source>
</evidence>
<evidence type="ECO:0000313" key="19">
    <source>
        <dbReference type="EMBL" id="CAA7026620.1"/>
    </source>
</evidence>
<comment type="catalytic activity">
    <reaction evidence="1">
        <text>[E2 ubiquitin-conjugating enzyme]-S-ubiquitinyl-L-cysteine + [acceptor protein]-L-lysine = [E2 ubiquitin-conjugating enzyme]-L-cysteine + [acceptor protein]-N(6)-ubiquitinyl-L-lysine.</text>
        <dbReference type="EC" id="2.3.2.31"/>
    </reaction>
</comment>
<dbReference type="SUPFAM" id="SSF54495">
    <property type="entry name" value="UBC-like"/>
    <property type="match status" value="1"/>
</dbReference>
<dbReference type="PANTHER" id="PTHR11685">
    <property type="entry name" value="RBR FAMILY RING FINGER AND IBR DOMAIN-CONTAINING"/>
    <property type="match status" value="1"/>
</dbReference>
<dbReference type="GO" id="GO:0008270">
    <property type="term" value="F:zinc ion binding"/>
    <property type="evidence" value="ECO:0007669"/>
    <property type="project" value="UniProtKB-KW"/>
</dbReference>
<dbReference type="CDD" id="cd23134">
    <property type="entry name" value="RING-HC_ITT1-like"/>
    <property type="match status" value="1"/>
</dbReference>
<dbReference type="InterPro" id="IPR006575">
    <property type="entry name" value="RWD_dom"/>
</dbReference>
<dbReference type="InterPro" id="IPR031127">
    <property type="entry name" value="E3_UB_ligase_RBR"/>
</dbReference>
<dbReference type="UniPathway" id="UPA00143"/>
<dbReference type="CDD" id="cd20341">
    <property type="entry name" value="BRcat_RBR_RNF14"/>
    <property type="match status" value="1"/>
</dbReference>
<reference evidence="19" key="1">
    <citation type="submission" date="2020-01" db="EMBL/GenBank/DDBJ databases">
        <authorList>
            <person name="Mishra B."/>
        </authorList>
    </citation>
    <scope>NUCLEOTIDE SEQUENCE [LARGE SCALE GENOMIC DNA]</scope>
</reference>
<dbReference type="InterPro" id="IPR001841">
    <property type="entry name" value="Znf_RING"/>
</dbReference>
<evidence type="ECO:0000256" key="11">
    <source>
        <dbReference type="ARBA" id="ARBA00022786"/>
    </source>
</evidence>
<dbReference type="Gene3D" id="3.10.110.10">
    <property type="entry name" value="Ubiquitin Conjugating Enzyme"/>
    <property type="match status" value="1"/>
</dbReference>
<keyword evidence="8" id="KW-0479">Metal-binding</keyword>
<keyword evidence="11" id="KW-0833">Ubl conjugation pathway</keyword>
<evidence type="ECO:0000256" key="2">
    <source>
        <dbReference type="ARBA" id="ARBA00001947"/>
    </source>
</evidence>
<evidence type="ECO:0000256" key="10">
    <source>
        <dbReference type="ARBA" id="ARBA00022771"/>
    </source>
</evidence>
<proteinExistence type="inferred from homology"/>
<feature type="domain" description="RWD" evidence="17">
    <location>
        <begin position="217"/>
        <end position="349"/>
    </location>
</feature>
<comment type="pathway">
    <text evidence="4">Protein modification; protein ubiquitination.</text>
</comment>
<keyword evidence="10 14" id="KW-0863">Zinc-finger</keyword>
<dbReference type="Gene3D" id="1.20.120.1750">
    <property type="match status" value="1"/>
</dbReference>
<dbReference type="Gene3D" id="3.30.40.10">
    <property type="entry name" value="Zinc/RING finger domain, C3HC4 (zinc finger)"/>
    <property type="match status" value="1"/>
</dbReference>
<evidence type="ECO:0000256" key="15">
    <source>
        <dbReference type="SAM" id="MobiDB-lite"/>
    </source>
</evidence>
<evidence type="ECO:0000256" key="8">
    <source>
        <dbReference type="ARBA" id="ARBA00022723"/>
    </source>
</evidence>
<comment type="similarity">
    <text evidence="5">Belongs to the RBR family. Ariadne subfamily.</text>
</comment>
<dbReference type="InterPro" id="IPR013083">
    <property type="entry name" value="Znf_RING/FYVE/PHD"/>
</dbReference>
<gene>
    <name evidence="19" type="ORF">MERR_LOCUS13855</name>
</gene>
<dbReference type="InterPro" id="IPR016135">
    <property type="entry name" value="UBQ-conjugating_enzyme/RWD"/>
</dbReference>
<dbReference type="EC" id="2.3.2.31" evidence="6"/>
<name>A0A6D2IGC2_9BRAS</name>
<feature type="compositionally biased region" description="Low complexity" evidence="15">
    <location>
        <begin position="44"/>
        <end position="56"/>
    </location>
</feature>
<dbReference type="Pfam" id="PF05773">
    <property type="entry name" value="RWD"/>
    <property type="match status" value="1"/>
</dbReference>
<dbReference type="GO" id="GO:0061630">
    <property type="term" value="F:ubiquitin protein ligase activity"/>
    <property type="evidence" value="ECO:0007669"/>
    <property type="project" value="UniProtKB-EC"/>
</dbReference>
<accession>A0A6D2IGC2</accession>
<dbReference type="PROSITE" id="PS51873">
    <property type="entry name" value="TRIAD"/>
    <property type="match status" value="1"/>
</dbReference>
<evidence type="ECO:0000256" key="14">
    <source>
        <dbReference type="PROSITE-ProRule" id="PRU00175"/>
    </source>
</evidence>
<comment type="similarity">
    <text evidence="13">Belongs to the RBR family. RNF14 subfamily.</text>
</comment>
<feature type="domain" description="RING-type" evidence="18">
    <location>
        <begin position="400"/>
        <end position="626"/>
    </location>
</feature>
<sequence>MRRTHGGSGKSRGRRYIRRDVENRGIANPVNDHLQQSDSEHQQQDTTTATDRSSSAFPSTSQPHQNLDHPTKPHRNPSSGSRSRRGGEPNSKSRSVEKSEVNFPEQDSADCLADELSSSKLQQKLNSVSVNNNHSSGISNSEEEEFHLGGDHSNCEESEAKRAENEAIADAGDDEYAYETEAKEDIMLTILKDLRSTVTEPELTDEQLKLNDQLQEDELLALGYIYGGNMFILDRHKDMRYFQIHVNVEATSEHTVSAKLNLQADTSKDSEDFHYSFKAQHLPPIVLTCLLPTSYPSHLPPYFLISVQWMNPDIISSLCSMLDSLWTEQPGQEVLYQWTDWLQNSLLSHLGFDNEIVLGPYGVTSSRDKRAVSGSRSPDVDIPYIRSYDDEKRHESFLKSLHECCICFSESAGFDFVKLPCQHFFCVKCMKTYTDIHVTEGTVNKLQCPDSKCKEIVPPGVLKRLLGDEAYERWESLMLQKTLDSMSDVAYCPRCETPCIEDEEQLAVCFKCYYSFCTLCKEKRHVGGTCMDPEIRLQILEDRQTNSCLGEEQRRKERAMINEMISVSVIKKSSKQCPSCKMAISRTGGCNKMVCNNCEQYFCYRCGKAITGYEHFEEGGTCELFPPDAIQEWNERMNARHVNQIQAQLFAPHGQFPQRGQLCPNCRQFNAKFGNNNHLFCWACQAHFCYLCKKVVKRCAQHYGPKGCKQHTDG</sequence>
<dbReference type="Proteomes" id="UP000467841">
    <property type="component" value="Unassembled WGS sequence"/>
</dbReference>
<dbReference type="PROSITE" id="PS50908">
    <property type="entry name" value="RWD"/>
    <property type="match status" value="1"/>
</dbReference>
<keyword evidence="7" id="KW-0808">Transferase</keyword>
<dbReference type="InterPro" id="IPR047548">
    <property type="entry name" value="Rcat_RBR_RNF14"/>
</dbReference>
<dbReference type="SMART" id="SM00591">
    <property type="entry name" value="RWD"/>
    <property type="match status" value="1"/>
</dbReference>
<evidence type="ECO:0000256" key="13">
    <source>
        <dbReference type="ARBA" id="ARBA00044508"/>
    </source>
</evidence>
<feature type="compositionally biased region" description="Basic residues" evidence="15">
    <location>
        <begin position="1"/>
        <end position="17"/>
    </location>
</feature>
<dbReference type="PROSITE" id="PS50089">
    <property type="entry name" value="ZF_RING_2"/>
    <property type="match status" value="1"/>
</dbReference>
<feature type="compositionally biased region" description="Low complexity" evidence="15">
    <location>
        <begin position="127"/>
        <end position="140"/>
    </location>
</feature>
<evidence type="ECO:0000313" key="20">
    <source>
        <dbReference type="Proteomes" id="UP000467841"/>
    </source>
</evidence>